<dbReference type="AlphaFoldDB" id="A0A6M3M1S9"/>
<keyword evidence="1" id="KW-0175">Coiled coil</keyword>
<proteinExistence type="predicted"/>
<protein>
    <submittedName>
        <fullName evidence="3">Uncharacterized protein</fullName>
    </submittedName>
</protein>
<gene>
    <name evidence="3" type="ORF">MM171A00688_0023</name>
</gene>
<evidence type="ECO:0000313" key="3">
    <source>
        <dbReference type="EMBL" id="QJB00140.1"/>
    </source>
</evidence>
<accession>A0A6M3M1S9</accession>
<evidence type="ECO:0000256" key="1">
    <source>
        <dbReference type="SAM" id="Coils"/>
    </source>
</evidence>
<feature type="coiled-coil region" evidence="1">
    <location>
        <begin position="177"/>
        <end position="215"/>
    </location>
</feature>
<evidence type="ECO:0000256" key="2">
    <source>
        <dbReference type="SAM" id="MobiDB-lite"/>
    </source>
</evidence>
<sequence>MPKTDSAKKIKDLDIDEISLVDRAANRRKFAITKKERKEMFEKLIEILKNWLTPEEITDELQAGIKALPEDVQKAHLATLTVLEEYNDEDVMPAEFKKALTEMVKATITPVADEKEGEEFTFDTFIEKAGAVFSSATKAQIAKVIEMLQGMLGNTKDADEKKKAENKNLTPEQIAALEKAEAIIAAEDAKVRKAAEDKEKARDEALEKMAKEIAELKKVKGTSKQLDDKDEKDEKDETKKAVVDKFPSLKLS</sequence>
<dbReference type="EMBL" id="MT143682">
    <property type="protein sequence ID" value="QJB00140.1"/>
    <property type="molecule type" value="Genomic_DNA"/>
</dbReference>
<reference evidence="3" key="1">
    <citation type="submission" date="2020-03" db="EMBL/GenBank/DDBJ databases">
        <title>The deep terrestrial virosphere.</title>
        <authorList>
            <person name="Holmfeldt K."/>
            <person name="Nilsson E."/>
            <person name="Simone D."/>
            <person name="Lopez-Fernandez M."/>
            <person name="Wu X."/>
            <person name="de Brujin I."/>
            <person name="Lundin D."/>
            <person name="Andersson A."/>
            <person name="Bertilsson S."/>
            <person name="Dopson M."/>
        </authorList>
    </citation>
    <scope>NUCLEOTIDE SEQUENCE</scope>
    <source>
        <strain evidence="3">MM171A00688</strain>
    </source>
</reference>
<feature type="region of interest" description="Disordered" evidence="2">
    <location>
        <begin position="219"/>
        <end position="239"/>
    </location>
</feature>
<organism evidence="3">
    <name type="scientific">viral metagenome</name>
    <dbReference type="NCBI Taxonomy" id="1070528"/>
    <lineage>
        <taxon>unclassified sequences</taxon>
        <taxon>metagenomes</taxon>
        <taxon>organismal metagenomes</taxon>
    </lineage>
</organism>
<name>A0A6M3M1S9_9ZZZZ</name>